<dbReference type="Gene3D" id="3.40.50.2000">
    <property type="entry name" value="Glycogen Phosphorylase B"/>
    <property type="match status" value="1"/>
</dbReference>
<evidence type="ECO:0000256" key="4">
    <source>
        <dbReference type="RuleBase" id="RU365103"/>
    </source>
</evidence>
<dbReference type="SUPFAM" id="SSF53756">
    <property type="entry name" value="UDP-Glycosyltransferase/glycogen phosphorylase"/>
    <property type="match status" value="1"/>
</dbReference>
<feature type="transmembrane region" description="Helical" evidence="4">
    <location>
        <begin position="14"/>
        <end position="35"/>
    </location>
</feature>
<gene>
    <name evidence="6" type="ORF">B6D57_02285</name>
</gene>
<keyword evidence="4" id="KW-1003">Cell membrane</keyword>
<dbReference type="PANTHER" id="PTHR42755:SF1">
    <property type="entry name" value="3-DEOXY-D-MANNO-OCTULOSONIC ACID TRANSFERASE, MITOCHONDRIAL-RELATED"/>
    <property type="match status" value="1"/>
</dbReference>
<dbReference type="Gene3D" id="3.40.50.11720">
    <property type="entry name" value="3-Deoxy-D-manno-octulosonic-acid transferase, N-terminal domain"/>
    <property type="match status" value="1"/>
</dbReference>
<dbReference type="GO" id="GO:0005886">
    <property type="term" value="C:plasma membrane"/>
    <property type="evidence" value="ECO:0007669"/>
    <property type="project" value="UniProtKB-SubCell"/>
</dbReference>
<dbReference type="GO" id="GO:0043842">
    <property type="term" value="F:Kdo transferase activity"/>
    <property type="evidence" value="ECO:0007669"/>
    <property type="project" value="UniProtKB-EC"/>
</dbReference>
<sequence length="428" mass="48790">MPASARHNLSLNLFILYNIILIPILIFILISTIFVKKMRAGFLMRILPTTINLDDECVLIHSSSLGEARMATYLADIIKKLSPTCSIIGSSFTIDGLNVIKESSLFSHTMLYPLDFYPLVAYKLRRSRPHTIVLLESDLWPSLIYWGKRKGARIVIFSGRLTKKAVRLMGAFKMIVTQLYQNVDRIYAVNNEERNRLIDIGVNRSIIEVSGSMKYIKEPKKPPKRDIKRLRGMLGIKEEDIVITAGSTHSGEEEIILGIFMNLKRTYKDIKLIIAPRYIERSDEIKGFSQNSNFVTAKYSDNNIIRQDWDVMIVDRIGLLSDLYSISRVAFVGGSLVNRGGQNIMEPARYGVPVAFGPNITNFRYEADMLLSNNGGRMIRNTSELGIFLKEIIDNDHLHKRYSEGALKTYKSLVFNKSVIINEIKEWL</sequence>
<evidence type="ECO:0000313" key="7">
    <source>
        <dbReference type="Proteomes" id="UP000192611"/>
    </source>
</evidence>
<evidence type="ECO:0000313" key="6">
    <source>
        <dbReference type="EMBL" id="OQX90703.1"/>
    </source>
</evidence>
<keyword evidence="4" id="KW-0812">Transmembrane</keyword>
<dbReference type="AlphaFoldDB" id="A0A1W9S1M1"/>
<reference evidence="7" key="1">
    <citation type="submission" date="2017-03" db="EMBL/GenBank/DDBJ databases">
        <title>Novel pathways for hydrocarbon cycling and metabolic interdependencies in hydrothermal sediment communities.</title>
        <authorList>
            <person name="Dombrowski N."/>
            <person name="Seitz K."/>
            <person name="Teske A."/>
            <person name="Baker B."/>
        </authorList>
    </citation>
    <scope>NUCLEOTIDE SEQUENCE [LARGE SCALE GENOMIC DNA]</scope>
</reference>
<feature type="domain" description="3-deoxy-D-manno-octulosonic-acid transferase N-terminal" evidence="5">
    <location>
        <begin position="52"/>
        <end position="215"/>
    </location>
</feature>
<keyword evidence="1 4" id="KW-0808">Transferase</keyword>
<comment type="pathway">
    <text evidence="4">Bacterial outer membrane biogenesis; LPS core biosynthesis.</text>
</comment>
<comment type="function">
    <text evidence="4">Involved in lipopolysaccharide (LPS) biosynthesis. Catalyzes the transfer of 3-deoxy-D-manno-octulosonate (Kdo) residue(s) from CMP-Kdo to lipid IV(A), the tetraacyldisaccharide-1,4'-bisphosphate precursor of lipid A.</text>
</comment>
<dbReference type="UniPathway" id="UPA00958"/>
<evidence type="ECO:0000256" key="2">
    <source>
        <dbReference type="PIRSR" id="PIRSR639901-1"/>
    </source>
</evidence>
<name>A0A1W9S1M1_9BACT</name>
<organism evidence="6 7">
    <name type="scientific">Candidatus Coatesbacteria bacterium 4484_99</name>
    <dbReference type="NCBI Taxonomy" id="1970774"/>
    <lineage>
        <taxon>Bacteria</taxon>
        <taxon>Candidatus Coatesiibacteriota</taxon>
    </lineage>
</organism>
<dbReference type="InterPro" id="IPR039901">
    <property type="entry name" value="Kdotransferase"/>
</dbReference>
<dbReference type="EMBL" id="NATQ01000033">
    <property type="protein sequence ID" value="OQX90703.1"/>
    <property type="molecule type" value="Genomic_DNA"/>
</dbReference>
<accession>A0A1W9S1M1</accession>
<proteinExistence type="inferred from homology"/>
<keyword evidence="4" id="KW-0472">Membrane</keyword>
<evidence type="ECO:0000256" key="3">
    <source>
        <dbReference type="PIRSR" id="PIRSR639901-2"/>
    </source>
</evidence>
<dbReference type="Proteomes" id="UP000192611">
    <property type="component" value="Unassembled WGS sequence"/>
</dbReference>
<comment type="subcellular location">
    <subcellularLocation>
        <location evidence="4">Cell membrane</location>
    </subcellularLocation>
</comment>
<dbReference type="Pfam" id="PF04413">
    <property type="entry name" value="Glycos_transf_N"/>
    <property type="match status" value="1"/>
</dbReference>
<feature type="active site" description="Proton acceptor" evidence="2">
    <location>
        <position position="67"/>
    </location>
</feature>
<keyword evidence="4" id="KW-0448">Lipopolysaccharide biosynthesis</keyword>
<evidence type="ECO:0000259" key="5">
    <source>
        <dbReference type="Pfam" id="PF04413"/>
    </source>
</evidence>
<dbReference type="InterPro" id="IPR007507">
    <property type="entry name" value="Glycos_transf_N"/>
</dbReference>
<keyword evidence="4" id="KW-1133">Transmembrane helix</keyword>
<dbReference type="EC" id="2.4.99.12" evidence="4"/>
<feature type="site" description="Transition state stabilizer" evidence="3">
    <location>
        <position position="136"/>
    </location>
</feature>
<dbReference type="PANTHER" id="PTHR42755">
    <property type="entry name" value="3-DEOXY-MANNO-OCTULOSONATE CYTIDYLYLTRANSFERASE"/>
    <property type="match status" value="1"/>
</dbReference>
<dbReference type="GO" id="GO:0009245">
    <property type="term" value="P:lipid A biosynthetic process"/>
    <property type="evidence" value="ECO:0007669"/>
    <property type="project" value="TreeGrafter"/>
</dbReference>
<dbReference type="GO" id="GO:0009244">
    <property type="term" value="P:lipopolysaccharide core region biosynthetic process"/>
    <property type="evidence" value="ECO:0007669"/>
    <property type="project" value="UniProtKB-UniRule"/>
</dbReference>
<evidence type="ECO:0000256" key="1">
    <source>
        <dbReference type="ARBA" id="ARBA00022679"/>
    </source>
</evidence>
<dbReference type="InterPro" id="IPR038107">
    <property type="entry name" value="Glycos_transf_N_sf"/>
</dbReference>
<comment type="caution">
    <text evidence="6">The sequence shown here is derived from an EMBL/GenBank/DDBJ whole genome shotgun (WGS) entry which is preliminary data.</text>
</comment>
<comment type="catalytic activity">
    <reaction evidence="4">
        <text>lipid IVA (E. coli) + CMP-3-deoxy-beta-D-manno-octulosonate = alpha-Kdo-(2-&gt;6)-lipid IVA (E. coli) + CMP + H(+)</text>
        <dbReference type="Rhea" id="RHEA:28066"/>
        <dbReference type="ChEBI" id="CHEBI:15378"/>
        <dbReference type="ChEBI" id="CHEBI:58603"/>
        <dbReference type="ChEBI" id="CHEBI:60364"/>
        <dbReference type="ChEBI" id="CHEBI:60377"/>
        <dbReference type="ChEBI" id="CHEBI:85987"/>
        <dbReference type="EC" id="2.4.99.12"/>
    </reaction>
</comment>
<protein>
    <recommendedName>
        <fullName evidence="4">3-deoxy-D-manno-octulosonic acid transferase</fullName>
        <shortName evidence="4">Kdo transferase</shortName>
        <ecNumber evidence="4">2.4.99.12</ecNumber>
    </recommendedName>
    <alternativeName>
        <fullName evidence="4">Lipid IV(A) 3-deoxy-D-manno-octulosonic acid transferase</fullName>
    </alternativeName>
</protein>
<feature type="site" description="Transition state stabilizer" evidence="3">
    <location>
        <position position="214"/>
    </location>
</feature>
<comment type="similarity">
    <text evidence="4">Belongs to the glycosyltransferase group 1 family.</text>
</comment>